<evidence type="ECO:0000256" key="5">
    <source>
        <dbReference type="ARBA" id="ARBA00070588"/>
    </source>
</evidence>
<evidence type="ECO:0000256" key="1">
    <source>
        <dbReference type="ARBA" id="ARBA00004418"/>
    </source>
</evidence>
<dbReference type="PROSITE" id="PS50914">
    <property type="entry name" value="BON"/>
    <property type="match status" value="1"/>
</dbReference>
<comment type="subcellular location">
    <subcellularLocation>
        <location evidence="1">Periplasm</location>
    </subcellularLocation>
</comment>
<dbReference type="PANTHER" id="PTHR34606:SF16">
    <property type="entry name" value="BON DOMAIN-CONTAINING PROTEIN"/>
    <property type="match status" value="1"/>
</dbReference>
<evidence type="ECO:0000256" key="6">
    <source>
        <dbReference type="SAM" id="SignalP"/>
    </source>
</evidence>
<dbReference type="STRING" id="1354337.M983_3174"/>
<organism evidence="8 9">
    <name type="scientific">Proteus myxofaciens ATCC 19692</name>
    <dbReference type="NCBI Taxonomy" id="1354337"/>
    <lineage>
        <taxon>Bacteria</taxon>
        <taxon>Pseudomonadati</taxon>
        <taxon>Pseudomonadota</taxon>
        <taxon>Gammaproteobacteria</taxon>
        <taxon>Enterobacterales</taxon>
        <taxon>Morganellaceae</taxon>
        <taxon>Proteus</taxon>
    </lineage>
</organism>
<comment type="caution">
    <text evidence="8">The sequence shown here is derived from an EMBL/GenBank/DDBJ whole genome shotgun (WGS) entry which is preliminary data.</text>
</comment>
<dbReference type="InterPro" id="IPR051686">
    <property type="entry name" value="Lipoprotein_DolP"/>
</dbReference>
<keyword evidence="3" id="KW-0677">Repeat</keyword>
<reference evidence="8 9" key="1">
    <citation type="submission" date="2016-04" db="EMBL/GenBank/DDBJ databases">
        <title>ATOL: Assembling a taxonomically balanced genome-scale reconstruction of the evolutionary history of the Enterobacteriaceae.</title>
        <authorList>
            <person name="Plunkett G.III."/>
            <person name="Neeno-Eckwall E.C."/>
            <person name="Glasner J.D."/>
            <person name="Perna N.T."/>
        </authorList>
    </citation>
    <scope>NUCLEOTIDE SEQUENCE [LARGE SCALE GENOMIC DNA]</scope>
    <source>
        <strain evidence="8 9">ATCC 19692</strain>
    </source>
</reference>
<dbReference type="AlphaFoldDB" id="A0A198F872"/>
<dbReference type="PANTHER" id="PTHR34606">
    <property type="entry name" value="BON DOMAIN-CONTAINING PROTEIN"/>
    <property type="match status" value="1"/>
</dbReference>
<dbReference type="Pfam" id="PF04972">
    <property type="entry name" value="BON"/>
    <property type="match status" value="1"/>
</dbReference>
<keyword evidence="8" id="KW-0449">Lipoprotein</keyword>
<dbReference type="FunFam" id="3.30.1340.30:FF:000001">
    <property type="entry name" value="Molecular chaperone OsmY"/>
    <property type="match status" value="1"/>
</dbReference>
<gene>
    <name evidence="8" type="ORF">M983_3174</name>
</gene>
<feature type="domain" description="BON" evidence="7">
    <location>
        <begin position="38"/>
        <end position="105"/>
    </location>
</feature>
<dbReference type="Proteomes" id="UP000094023">
    <property type="component" value="Unassembled WGS sequence"/>
</dbReference>
<protein>
    <recommendedName>
        <fullName evidence="5">Osmotically-inducible protein Y</fullName>
    </recommendedName>
</protein>
<evidence type="ECO:0000259" key="7">
    <source>
        <dbReference type="PROSITE" id="PS50914"/>
    </source>
</evidence>
<sequence>MMKLWAKISAVFAALLMVFTIAACSPTPKTEGTGGYFDDSVITTKVKTALLGEKNLNSTQISVETFKGKVQLSGFVSSEADANRAIDTTRNVKGVKGVINSMSIR</sequence>
<evidence type="ECO:0000256" key="2">
    <source>
        <dbReference type="ARBA" id="ARBA00022729"/>
    </source>
</evidence>
<evidence type="ECO:0000313" key="9">
    <source>
        <dbReference type="Proteomes" id="UP000094023"/>
    </source>
</evidence>
<dbReference type="InterPro" id="IPR007055">
    <property type="entry name" value="BON_dom"/>
</dbReference>
<evidence type="ECO:0000256" key="3">
    <source>
        <dbReference type="ARBA" id="ARBA00022737"/>
    </source>
</evidence>
<evidence type="ECO:0000256" key="4">
    <source>
        <dbReference type="ARBA" id="ARBA00022764"/>
    </source>
</evidence>
<feature type="signal peptide" evidence="6">
    <location>
        <begin position="1"/>
        <end position="22"/>
    </location>
</feature>
<dbReference type="InterPro" id="IPR014004">
    <property type="entry name" value="Transpt-assoc_nodulatn_dom_bac"/>
</dbReference>
<dbReference type="PATRIC" id="fig|1354337.4.peg.3279"/>
<dbReference type="SMART" id="SM00749">
    <property type="entry name" value="BON"/>
    <property type="match status" value="1"/>
</dbReference>
<evidence type="ECO:0000313" key="8">
    <source>
        <dbReference type="EMBL" id="OAT21077.1"/>
    </source>
</evidence>
<proteinExistence type="predicted"/>
<keyword evidence="2 6" id="KW-0732">Signal</keyword>
<keyword evidence="4" id="KW-0574">Periplasm</keyword>
<feature type="chain" id="PRO_5008278745" description="Osmotically-inducible protein Y" evidence="6">
    <location>
        <begin position="23"/>
        <end position="105"/>
    </location>
</feature>
<dbReference type="EMBL" id="LXEN01000157">
    <property type="protein sequence ID" value="OAT21077.1"/>
    <property type="molecule type" value="Genomic_DNA"/>
</dbReference>
<keyword evidence="9" id="KW-1185">Reference proteome</keyword>
<dbReference type="Gene3D" id="3.30.1340.30">
    <property type="match status" value="1"/>
</dbReference>
<name>A0A198F872_9GAMM</name>
<accession>A0A198F872</accession>
<dbReference type="GO" id="GO:0042597">
    <property type="term" value="C:periplasmic space"/>
    <property type="evidence" value="ECO:0007669"/>
    <property type="project" value="UniProtKB-SubCell"/>
</dbReference>
<dbReference type="PROSITE" id="PS51257">
    <property type="entry name" value="PROKAR_LIPOPROTEIN"/>
    <property type="match status" value="1"/>
</dbReference>